<dbReference type="InterPro" id="IPR029052">
    <property type="entry name" value="Metallo-depent_PP-like"/>
</dbReference>
<dbReference type="Proteomes" id="UP000706039">
    <property type="component" value="Unassembled WGS sequence"/>
</dbReference>
<evidence type="ECO:0000313" key="2">
    <source>
        <dbReference type="EMBL" id="MBY8826270.1"/>
    </source>
</evidence>
<dbReference type="SUPFAM" id="SSF56300">
    <property type="entry name" value="Metallo-dependent phosphatases"/>
    <property type="match status" value="1"/>
</dbReference>
<reference evidence="2 3" key="1">
    <citation type="submission" date="2021-08" db="EMBL/GenBank/DDBJ databases">
        <authorList>
            <person name="Tuo L."/>
        </authorList>
    </citation>
    <scope>NUCLEOTIDE SEQUENCE [LARGE SCALE GENOMIC DNA]</scope>
    <source>
        <strain evidence="2 3">JCM 31229</strain>
    </source>
</reference>
<dbReference type="EMBL" id="JAINVV010000015">
    <property type="protein sequence ID" value="MBY8826270.1"/>
    <property type="molecule type" value="Genomic_DNA"/>
</dbReference>
<dbReference type="InterPro" id="IPR004843">
    <property type="entry name" value="Calcineurin-like_PHP"/>
</dbReference>
<dbReference type="RefSeq" id="WP_222993751.1">
    <property type="nucleotide sequence ID" value="NZ_JAINVV010000015.1"/>
</dbReference>
<accession>A0ABS7PY38</accession>
<evidence type="ECO:0000313" key="3">
    <source>
        <dbReference type="Proteomes" id="UP000706039"/>
    </source>
</evidence>
<dbReference type="PANTHER" id="PTHR42850">
    <property type="entry name" value="METALLOPHOSPHOESTERASE"/>
    <property type="match status" value="1"/>
</dbReference>
<protein>
    <submittedName>
        <fullName evidence="2">Metallophosphoesterase</fullName>
    </submittedName>
</protein>
<dbReference type="PANTHER" id="PTHR42850:SF4">
    <property type="entry name" value="ZINC-DEPENDENT ENDOPOLYPHOSPHATASE"/>
    <property type="match status" value="1"/>
</dbReference>
<organism evidence="2 3">
    <name type="scientific">Sphingomonas colocasiae</name>
    <dbReference type="NCBI Taxonomy" id="1848973"/>
    <lineage>
        <taxon>Bacteria</taxon>
        <taxon>Pseudomonadati</taxon>
        <taxon>Pseudomonadota</taxon>
        <taxon>Alphaproteobacteria</taxon>
        <taxon>Sphingomonadales</taxon>
        <taxon>Sphingomonadaceae</taxon>
        <taxon>Sphingomonas</taxon>
    </lineage>
</organism>
<name>A0ABS7PY38_9SPHN</name>
<keyword evidence="3" id="KW-1185">Reference proteome</keyword>
<gene>
    <name evidence="2" type="ORF">K7G82_28465</name>
</gene>
<dbReference type="InterPro" id="IPR050126">
    <property type="entry name" value="Ap4A_hydrolase"/>
</dbReference>
<dbReference type="Pfam" id="PF00149">
    <property type="entry name" value="Metallophos"/>
    <property type="match status" value="1"/>
</dbReference>
<dbReference type="Gene3D" id="3.60.21.10">
    <property type="match status" value="1"/>
</dbReference>
<comment type="caution">
    <text evidence="2">The sequence shown here is derived from an EMBL/GenBank/DDBJ whole genome shotgun (WGS) entry which is preliminary data.</text>
</comment>
<sequence length="253" mass="27752">MSTPELIDASRYPSPEAADATAIYAVGDVHGRLDLLEEIEAAIATDIVASRPLRPVICYLGDYVDRGPASAQVIDRLATPFGDGVARVFLKGNHEDRMLEFLEAPAAAGPAWLQYGGREALESYGVSVPDRPDGPDWTDLRDALSSALPPTHILFLRALRLAFAWRGHLFVHAGLDPARPVHAQHARDLMWIREPFLSADRDWGVRVVHGHVIVDEPVFRPNRIGIDTGAYHSGRLTCLVVSDDGTRLIQTGR</sequence>
<proteinExistence type="predicted"/>
<evidence type="ECO:0000259" key="1">
    <source>
        <dbReference type="Pfam" id="PF00149"/>
    </source>
</evidence>
<feature type="domain" description="Calcineurin-like phosphoesterase" evidence="1">
    <location>
        <begin position="23"/>
        <end position="213"/>
    </location>
</feature>